<evidence type="ECO:0000259" key="3">
    <source>
        <dbReference type="PROSITE" id="PS51259"/>
    </source>
</evidence>
<sequence length="1565" mass="181803">MNPEYGFGSQQTPYFTEDQRSFPQYEGQSTSNQNLHNFHDNSQQHSNYIEEQVLANQFQDQNISNHSQYNFEQHYEPQNQYFHNPLNYDQQNSNIYIPYNQRSDLNNEVNNKNYYPKEILNPQEIDPNHSKSLYQEHPYISIPQVSNFTTNYQINHKDENSQQCLPFTHEQNQQYFLPEPSLPPPAPPALSVVENLLLNSQKIPQPSEPPPPLPVLKSSSHSFKNPPSPPLPISQSSTSVLLPVDSDSDSDSESDIGIYLIKSAIVRRKLENLKTITVNTTPPQIPSSQTFLNVPQSSSSISNRRASTSSTHSFHRHSRQSSVSSEHSTKSHKSIDFKSIFVKTDGSDSGILFSKFTENLKIKVVRDYTTTKIFSDPLTRNMIEKFINDLTPEKIKQLDKEKRLEGIITLFIHCANEVLLTQGNNSYQNISDEISRHTNEFVNYLIFYIEKSSRGLIFSKKSALIKDLKNYSESLEKNTRLEPKKTIVKPISESRKKRYGTHWYSSNPPTDDIGSSSKSNLSIISPTQTLQAHSNSSTSQHIKQYTTKKIERNNDYTVDFQNDSIFKYIIELFDISQEVIPLLSKSLVSLATDTAALNDLRKCEYDLQLGTHPVYSLGNFSSEDVKKQWIKQENINISNDIKSLKEKAPYLNDEPQTSIDELSSYIFIPLKPIESFKKIALYLIEYEYNLFKEKHPDNDASFQFSGNAKTILSFVEIFWRISPVTIGVILLSEGERLKGELYSNRIFLDKIFPYVISLYLEGTQESSNLWHDFEKDISYQVMSKILDDMTNLAIEDLSIVNYDTTITVFSKLSKSIQDYIQPFSSFEGYEELEFSDNCESAFKEQIDFLVGSKFDEQRAQFYSQSDFQLMDLKSLCLTVQDTTKSLRYKLKETLVGFNIRDMTVFLYLLPFFRLINDITPKIPLDIELETNIPFTSEDIREVLDSFSFIVNCYEKAQKSLSTTQPLFSASLIFEKFSQSLSQNLINKISSEINTDLKTKILKSLITENYDDLNDSLKITKNLYDAFKLFNLRLTLIENHIWNPSFTNAEIYLIFVNTVTEVLINYSDFLISSVREDLKESNSEPPAQKSSSYQDKISQLISNISLQEEIFQPYSFQNSTCIKMNNIQWALYQFQQLDIDYQSINQVLLEDSDSFAFFNMPKLATFKIKIIKAKDLPAVDRNGLSDPYVIIRKSGDTIFQTKTIYKTLTPVWNETFEVHQHNEYENMKLEFVVWDENKIMMDQICGGSFTLNLDPKLLFNKPPVECWYDLNENGKLLLQIELNIENSDSIIYQYNLCVKHLYNANEMIFSLVISKFSKAIKYYISTTTIDNFFGFTVKLNDTVSDYLSKWTDKQNTFQTNSEQKNKYELLLTPLFEYLDQNLLIFLRNLSEYAFRSLLMECWHIFVESLITLVVPEIYDRKNTYQPLTNERKYLIMNWMEAIKEFVNHDNDGVPFDELEATPKYMLFMKLMNFDYSRSKREIIEDCEHFRVEMDKIKCSYEEKSSLNMSPVNAARNVIMITPFELENKISKYGRQFDEMMNQFTMFLRLLLLKGDVKTVDEFLSVV</sequence>
<dbReference type="OrthoDB" id="2015333at2759"/>
<dbReference type="SMART" id="SM00239">
    <property type="entry name" value="C2"/>
    <property type="match status" value="1"/>
</dbReference>
<evidence type="ECO:0000259" key="2">
    <source>
        <dbReference type="PROSITE" id="PS50004"/>
    </source>
</evidence>
<organism evidence="4 5">
    <name type="scientific">Magnusiomyces paraingens</name>
    <dbReference type="NCBI Taxonomy" id="2606893"/>
    <lineage>
        <taxon>Eukaryota</taxon>
        <taxon>Fungi</taxon>
        <taxon>Dikarya</taxon>
        <taxon>Ascomycota</taxon>
        <taxon>Saccharomycotina</taxon>
        <taxon>Dipodascomycetes</taxon>
        <taxon>Dipodascales</taxon>
        <taxon>Dipodascaceae</taxon>
        <taxon>Magnusiomyces</taxon>
    </lineage>
</organism>
<dbReference type="InterPro" id="IPR035892">
    <property type="entry name" value="C2_domain_sf"/>
</dbReference>
<dbReference type="InterPro" id="IPR014772">
    <property type="entry name" value="Munc13_dom-2"/>
</dbReference>
<dbReference type="Gene3D" id="1.20.58.1100">
    <property type="match status" value="1"/>
</dbReference>
<name>A0A5E8BQ92_9ASCO</name>
<evidence type="ECO:0008006" key="6">
    <source>
        <dbReference type="Google" id="ProtNLM"/>
    </source>
</evidence>
<dbReference type="InterPro" id="IPR000008">
    <property type="entry name" value="C2_dom"/>
</dbReference>
<feature type="compositionally biased region" description="Low complexity" evidence="1">
    <location>
        <begin position="233"/>
        <end position="245"/>
    </location>
</feature>
<feature type="region of interest" description="Disordered" evidence="1">
    <location>
        <begin position="201"/>
        <end position="253"/>
    </location>
</feature>
<dbReference type="PROSITE" id="PS50004">
    <property type="entry name" value="C2"/>
    <property type="match status" value="1"/>
</dbReference>
<evidence type="ECO:0000256" key="1">
    <source>
        <dbReference type="SAM" id="MobiDB-lite"/>
    </source>
</evidence>
<gene>
    <name evidence="4" type="ORF">SAPINGB_P003621</name>
</gene>
<dbReference type="PANTHER" id="PTHR47263:SF1">
    <property type="entry name" value="C2 DOMAIN PROTEIN (AFU_ORTHOLOGUE AFUA_7G02350)"/>
    <property type="match status" value="1"/>
</dbReference>
<dbReference type="Gene3D" id="1.10.357.50">
    <property type="match status" value="1"/>
</dbReference>
<dbReference type="Proteomes" id="UP000398389">
    <property type="component" value="Unassembled WGS sequence"/>
</dbReference>
<reference evidence="4 5" key="1">
    <citation type="submission" date="2019-09" db="EMBL/GenBank/DDBJ databases">
        <authorList>
            <person name="Brejova B."/>
        </authorList>
    </citation>
    <scope>NUCLEOTIDE SEQUENCE [LARGE SCALE GENOMIC DNA]</scope>
</reference>
<dbReference type="GeneID" id="43582438"/>
<dbReference type="RefSeq" id="XP_031854229.1">
    <property type="nucleotide sequence ID" value="XM_031998338.1"/>
</dbReference>
<accession>A0A5E8BQ92</accession>
<feature type="domain" description="MHD2" evidence="3">
    <location>
        <begin position="1367"/>
        <end position="1485"/>
    </location>
</feature>
<dbReference type="EMBL" id="CABVLU010000003">
    <property type="protein sequence ID" value="VVT53533.1"/>
    <property type="molecule type" value="Genomic_DNA"/>
</dbReference>
<feature type="region of interest" description="Disordered" evidence="1">
    <location>
        <begin position="499"/>
        <end position="518"/>
    </location>
</feature>
<dbReference type="SUPFAM" id="SSF49562">
    <property type="entry name" value="C2 domain (Calcium/lipid-binding domain, CaLB)"/>
    <property type="match status" value="1"/>
</dbReference>
<dbReference type="Pfam" id="PF00168">
    <property type="entry name" value="C2"/>
    <property type="match status" value="1"/>
</dbReference>
<dbReference type="Gene3D" id="2.60.40.150">
    <property type="entry name" value="C2 domain"/>
    <property type="match status" value="1"/>
</dbReference>
<keyword evidence="5" id="KW-1185">Reference proteome</keyword>
<feature type="compositionally biased region" description="Polar residues" evidence="1">
    <location>
        <begin position="280"/>
        <end position="296"/>
    </location>
</feature>
<dbReference type="PROSITE" id="PS51259">
    <property type="entry name" value="MHD2"/>
    <property type="match status" value="1"/>
</dbReference>
<dbReference type="InterPro" id="IPR052811">
    <property type="entry name" value="Glucose_resp_signaling"/>
</dbReference>
<feature type="compositionally biased region" description="Low complexity" evidence="1">
    <location>
        <begin position="297"/>
        <end position="312"/>
    </location>
</feature>
<evidence type="ECO:0000313" key="5">
    <source>
        <dbReference type="Proteomes" id="UP000398389"/>
    </source>
</evidence>
<feature type="domain" description="C2" evidence="2">
    <location>
        <begin position="1139"/>
        <end position="1267"/>
    </location>
</feature>
<dbReference type="PANTHER" id="PTHR47263">
    <property type="entry name" value="ADENYLATE CYCLASE ACTIVATION PROTEIN GIT1"/>
    <property type="match status" value="1"/>
</dbReference>
<evidence type="ECO:0000313" key="4">
    <source>
        <dbReference type="EMBL" id="VVT53533.1"/>
    </source>
</evidence>
<proteinExistence type="predicted"/>
<protein>
    <recommendedName>
        <fullName evidence="6">C2 domain-containing protein</fullName>
    </recommendedName>
</protein>
<feature type="region of interest" description="Disordered" evidence="1">
    <location>
        <begin position="280"/>
        <end position="329"/>
    </location>
</feature>